<dbReference type="KEGG" id="oxy:HCG48_21945"/>
<protein>
    <recommendedName>
        <fullName evidence="3">Transposase</fullName>
    </recommendedName>
</protein>
<evidence type="ECO:0000313" key="1">
    <source>
        <dbReference type="EMBL" id="QIZ73880.1"/>
    </source>
</evidence>
<reference evidence="1 2" key="1">
    <citation type="submission" date="2020-04" db="EMBL/GenBank/DDBJ databases">
        <authorList>
            <person name="Basu S."/>
            <person name="Maruthanayagam V."/>
            <person name="Chakraborty S."/>
            <person name="Pramanik A."/>
            <person name="Mukherjee J."/>
            <person name="Brink B."/>
        </authorList>
    </citation>
    <scope>NUCLEOTIDE SEQUENCE [LARGE SCALE GENOMIC DNA]</scope>
    <source>
        <strain evidence="1 2">AP17</strain>
    </source>
</reference>
<organism evidence="1 2">
    <name type="scientific">Oxynema aestuarii AP17</name>
    <dbReference type="NCBI Taxonomy" id="2064643"/>
    <lineage>
        <taxon>Bacteria</taxon>
        <taxon>Bacillati</taxon>
        <taxon>Cyanobacteriota</taxon>
        <taxon>Cyanophyceae</taxon>
        <taxon>Oscillatoriophycideae</taxon>
        <taxon>Oscillatoriales</taxon>
        <taxon>Oscillatoriaceae</taxon>
        <taxon>Oxynema</taxon>
        <taxon>Oxynema aestuarii</taxon>
    </lineage>
</organism>
<sequence>MDANKKLTRLLERDSNCQAIGTISAVQRRKDRNHLERRQQQRAISNEMIKVALLYGKKGFSRGATVFTLNDRILAKTPYAKFIDLLRGLRVVCLDGPPDPKILTAYWHEATKRRGHKVKAYH</sequence>
<evidence type="ECO:0000313" key="2">
    <source>
        <dbReference type="Proteomes" id="UP000500857"/>
    </source>
</evidence>
<accession>A0A6H1U6U6</accession>
<dbReference type="Proteomes" id="UP000500857">
    <property type="component" value="Chromosome"/>
</dbReference>
<dbReference type="AlphaFoldDB" id="A0A6H1U6U6"/>
<dbReference type="EMBL" id="CP051167">
    <property type="protein sequence ID" value="QIZ73880.1"/>
    <property type="molecule type" value="Genomic_DNA"/>
</dbReference>
<evidence type="ECO:0008006" key="3">
    <source>
        <dbReference type="Google" id="ProtNLM"/>
    </source>
</evidence>
<proteinExistence type="predicted"/>
<keyword evidence="2" id="KW-1185">Reference proteome</keyword>
<name>A0A6H1U6U6_9CYAN</name>
<gene>
    <name evidence="1" type="ORF">HCG48_21945</name>
</gene>